<protein>
    <submittedName>
        <fullName evidence="1">Uncharacterized protein</fullName>
    </submittedName>
</protein>
<name>A0A1Y1CNL2_9BACT</name>
<dbReference type="Proteomes" id="UP000218267">
    <property type="component" value="Chromosome"/>
</dbReference>
<sequence>MNTNIAYFDNFDIKIENIMKYLLCKTSIADKTGSHVIPAWMIAIAFDTEGRNRDHEAIYNLNAYDSKLPYCGGFPLIKVLD</sequence>
<dbReference type="KEGG" id="mbas:ALGA_2519"/>
<reference evidence="1 2" key="1">
    <citation type="journal article" date="2018" name="Mar. Genomics">
        <title>Complete genome sequence of Marinifilaceae bacterium strain SPP2, isolated from the Antarctic marine sediment.</title>
        <authorList>
            <person name="Watanabe M."/>
            <person name="Kojima H."/>
            <person name="Fukui M."/>
        </authorList>
    </citation>
    <scope>NUCLEOTIDE SEQUENCE [LARGE SCALE GENOMIC DNA]</scope>
    <source>
        <strain evidence="1 2">SPP2</strain>
    </source>
</reference>
<evidence type="ECO:0000313" key="1">
    <source>
        <dbReference type="EMBL" id="BAX80841.1"/>
    </source>
</evidence>
<reference evidence="2" key="2">
    <citation type="journal article" date="2020" name="Antonie Van Leeuwenhoek">
        <title>Labilibaculum antarcticum sp. nov., a novel facultative anaerobic, psychrotorelant bacterium isolated from marine sediment of Antarctica.</title>
        <authorList>
            <person name="Watanabe M."/>
            <person name="Kojima H."/>
            <person name="Fukui M."/>
        </authorList>
    </citation>
    <scope>NUCLEOTIDE SEQUENCE [LARGE SCALE GENOMIC DNA]</scope>
    <source>
        <strain evidence="2">SPP2</strain>
    </source>
</reference>
<keyword evidence="2" id="KW-1185">Reference proteome</keyword>
<organism evidence="1 2">
    <name type="scientific">Labilibaculum antarcticum</name>
    <dbReference type="NCBI Taxonomy" id="1717717"/>
    <lineage>
        <taxon>Bacteria</taxon>
        <taxon>Pseudomonadati</taxon>
        <taxon>Bacteroidota</taxon>
        <taxon>Bacteroidia</taxon>
        <taxon>Marinilabiliales</taxon>
        <taxon>Marinifilaceae</taxon>
        <taxon>Labilibaculum</taxon>
    </lineage>
</organism>
<gene>
    <name evidence="1" type="ORF">ALGA_2519</name>
</gene>
<proteinExistence type="predicted"/>
<evidence type="ECO:0000313" key="2">
    <source>
        <dbReference type="Proteomes" id="UP000218267"/>
    </source>
</evidence>
<dbReference type="AlphaFoldDB" id="A0A1Y1CNL2"/>
<accession>A0A1Y1CNL2</accession>
<dbReference type="EMBL" id="AP018042">
    <property type="protein sequence ID" value="BAX80841.1"/>
    <property type="molecule type" value="Genomic_DNA"/>
</dbReference>